<dbReference type="InterPro" id="IPR029063">
    <property type="entry name" value="SAM-dependent_MTases_sf"/>
</dbReference>
<evidence type="ECO:0000259" key="2">
    <source>
        <dbReference type="Pfam" id="PF08242"/>
    </source>
</evidence>
<evidence type="ECO:0000313" key="3">
    <source>
        <dbReference type="EMBL" id="AIB13868.1"/>
    </source>
</evidence>
<dbReference type="Gene3D" id="3.40.50.150">
    <property type="entry name" value="Vaccinia Virus protein VP39"/>
    <property type="match status" value="1"/>
</dbReference>
<feature type="domain" description="Methyltransferase type 12" evidence="2">
    <location>
        <begin position="273"/>
        <end position="363"/>
    </location>
</feature>
<dbReference type="InterPro" id="IPR019734">
    <property type="entry name" value="TPR_rpt"/>
</dbReference>
<evidence type="ECO:0000313" key="4">
    <source>
        <dbReference type="Proteomes" id="UP000027186"/>
    </source>
</evidence>
<accession>A0A060DRR6</accession>
<reference evidence="3 4" key="1">
    <citation type="journal article" date="2014" name="Genome Announc.">
        <title>Complete Genome Sequence of the Model Rhizosphere Strain Azospirillum brasilense Az39, Successfully Applied in Agriculture.</title>
        <authorList>
            <person name="Rivera D."/>
            <person name="Revale S."/>
            <person name="Molina R."/>
            <person name="Gualpa J."/>
            <person name="Puente M."/>
            <person name="Maroniche G."/>
            <person name="Paris G."/>
            <person name="Baker D."/>
            <person name="Clavijo B."/>
            <person name="McLay K."/>
            <person name="Spaepen S."/>
            <person name="Perticari A."/>
            <person name="Vazquez M."/>
            <person name="Wisniewski-Dye F."/>
            <person name="Watkins C."/>
            <person name="Martinez-Abarca F."/>
            <person name="Vanderleyden J."/>
            <person name="Cassan F."/>
        </authorList>
    </citation>
    <scope>NUCLEOTIDE SEQUENCE [LARGE SCALE GENOMIC DNA]</scope>
    <source>
        <strain evidence="3 4">Az39</strain>
        <plasmid evidence="3">AbAZ39_p1</plasmid>
    </source>
</reference>
<dbReference type="Gene3D" id="1.25.40.10">
    <property type="entry name" value="Tetratricopeptide repeat domain"/>
    <property type="match status" value="2"/>
</dbReference>
<dbReference type="AlphaFoldDB" id="A0A060DRR6"/>
<dbReference type="Pfam" id="PF08242">
    <property type="entry name" value="Methyltransf_12"/>
    <property type="match status" value="1"/>
</dbReference>
<dbReference type="Pfam" id="PF13181">
    <property type="entry name" value="TPR_8"/>
    <property type="match status" value="1"/>
</dbReference>
<proteinExistence type="predicted"/>
<dbReference type="KEGG" id="abq:ABAZ39_18180"/>
<keyword evidence="1" id="KW-0802">TPR repeat</keyword>
<dbReference type="InterPro" id="IPR011990">
    <property type="entry name" value="TPR-like_helical_dom_sf"/>
</dbReference>
<dbReference type="PROSITE" id="PS50005">
    <property type="entry name" value="TPR"/>
    <property type="match status" value="1"/>
</dbReference>
<gene>
    <name evidence="3" type="ORF">ABAZ39_18180</name>
</gene>
<dbReference type="EMBL" id="CP007794">
    <property type="protein sequence ID" value="AIB13868.1"/>
    <property type="molecule type" value="Genomic_DNA"/>
</dbReference>
<evidence type="ECO:0000256" key="1">
    <source>
        <dbReference type="PROSITE-ProRule" id="PRU00339"/>
    </source>
</evidence>
<dbReference type="CDD" id="cd02440">
    <property type="entry name" value="AdoMet_MTases"/>
    <property type="match status" value="1"/>
</dbReference>
<dbReference type="SUPFAM" id="SSF53335">
    <property type="entry name" value="S-adenosyl-L-methionine-dependent methyltransferases"/>
    <property type="match status" value="1"/>
</dbReference>
<keyword evidence="3" id="KW-0614">Plasmid</keyword>
<dbReference type="InterPro" id="IPR052943">
    <property type="entry name" value="TMTC_O-mannosyl-trnsfr"/>
</dbReference>
<dbReference type="PANTHER" id="PTHR44809:SF1">
    <property type="entry name" value="PROTEIN O-MANNOSYL-TRANSFERASE TMTC1"/>
    <property type="match status" value="1"/>
</dbReference>
<feature type="repeat" description="TPR" evidence="1">
    <location>
        <begin position="66"/>
        <end position="99"/>
    </location>
</feature>
<dbReference type="Pfam" id="PF13424">
    <property type="entry name" value="TPR_12"/>
    <property type="match status" value="1"/>
</dbReference>
<dbReference type="RefSeq" id="WP_040134213.1">
    <property type="nucleotide sequence ID" value="NZ_CP007794.1"/>
</dbReference>
<name>A0A060DRR6_9PROT</name>
<dbReference type="InterPro" id="IPR013217">
    <property type="entry name" value="Methyltransf_12"/>
</dbReference>
<dbReference type="Proteomes" id="UP000027186">
    <property type="component" value="Plasmid AbAZ39_p1"/>
</dbReference>
<sequence length="429" mass="45571">MSEPSDPPRPPSPRPGLLARGAGRLGGLAAQAMRLYAEANALASDGLAAEAEAAYRRTLALNPRFAEAHNNLGNVLRALDRAEEAVAAYREALACGLDHPLVHYNLASALKAAGDVAPAERHFRRALVEEPAYAEAFNNLANLLRDGDRLTESAMAYRRALALRPGWDEAHDNLSGALYLLHEEGRHEEAARFGRLWLRDHPDHPVARHIGAAVAGLDAGDRASDAYVRQVFDLFAGEFDDKLLGELGYRAPTLLAAALADVGIVQDSSLDVLDAGCGTGLCGPFLRGPARRLVGVDLSPGMLERAAARGLYDALEEAELGAFLSERPAAFDLIVAADVLCYFGALDGVLAQAAAALRPGGRLAFTVERLEEGGAPWRVSPHGRYAHTEDHVRDGLSAAGLTTLRLAPDTLRHESGAPVAGLVVLATRP</sequence>
<dbReference type="SUPFAM" id="SSF48452">
    <property type="entry name" value="TPR-like"/>
    <property type="match status" value="1"/>
</dbReference>
<dbReference type="SMART" id="SM00028">
    <property type="entry name" value="TPR"/>
    <property type="match status" value="4"/>
</dbReference>
<dbReference type="PANTHER" id="PTHR44809">
    <property type="match status" value="1"/>
</dbReference>
<protein>
    <recommendedName>
        <fullName evidence="2">Methyltransferase type 12 domain-containing protein</fullName>
    </recommendedName>
</protein>
<geneLocation type="plasmid" evidence="3 4">
    <name>AbAZ39_p1</name>
</geneLocation>
<organism evidence="3 4">
    <name type="scientific">Azospirillum argentinense</name>
    <dbReference type="NCBI Taxonomy" id="2970906"/>
    <lineage>
        <taxon>Bacteria</taxon>
        <taxon>Pseudomonadati</taxon>
        <taxon>Pseudomonadota</taxon>
        <taxon>Alphaproteobacteria</taxon>
        <taxon>Rhodospirillales</taxon>
        <taxon>Azospirillaceae</taxon>
        <taxon>Azospirillum</taxon>
    </lineage>
</organism>